<gene>
    <name evidence="1" type="ORF">LCGC14_1020340</name>
</gene>
<reference evidence="1" key="1">
    <citation type="journal article" date="2015" name="Nature">
        <title>Complex archaea that bridge the gap between prokaryotes and eukaryotes.</title>
        <authorList>
            <person name="Spang A."/>
            <person name="Saw J.H."/>
            <person name="Jorgensen S.L."/>
            <person name="Zaremba-Niedzwiedzka K."/>
            <person name="Martijn J."/>
            <person name="Lind A.E."/>
            <person name="van Eijk R."/>
            <person name="Schleper C."/>
            <person name="Guy L."/>
            <person name="Ettema T.J."/>
        </authorList>
    </citation>
    <scope>NUCLEOTIDE SEQUENCE</scope>
</reference>
<comment type="caution">
    <text evidence="1">The sequence shown here is derived from an EMBL/GenBank/DDBJ whole genome shotgun (WGS) entry which is preliminary data.</text>
</comment>
<proteinExistence type="predicted"/>
<dbReference type="EMBL" id="LAZR01004073">
    <property type="protein sequence ID" value="KKN12052.1"/>
    <property type="molecule type" value="Genomic_DNA"/>
</dbReference>
<dbReference type="SUPFAM" id="SSF53448">
    <property type="entry name" value="Nucleotide-diphospho-sugar transferases"/>
    <property type="match status" value="1"/>
</dbReference>
<sequence>MKRTDLLIERSLRSVYRQKNVNPKEIFIIDDNVKKKSSDKYSTEYYNIKCRVLSFRKEFLKKEFSDGVVPEWYFHTKILPNKRTSGNSGTGAWNTALYQSVMYGKNNYIAILDDDDEWNEHYLKKCLDETRIEYKESNKEFVLAVITWINRREKERDILLKIDEKNFEITSFLIGNPGFQGSNIFIRLREFLKLGCFDESLKSATDRDVAIRLIELKNTLKYPLFKFIAKPLVIHHAENENRITEIYNNKKMGLDLFYRKYIHLMTADVRKLSLQRAKDLFNYDYVEIEKKSKNIIKPQEYKGQPFNLLIGIISSNLKTLREFLKSFNNISSKKLLSDYKIIILENTDNEYEIRPIISYFINEKGVKIELVEIEQQKIICKTYPFHYLFEGEKINKKSIAFSRSLLQWIVYNRSIEMFKSDCVAWIIDDDNMFNNLSYDEVDGNTTIYKQDFLSLISYFKYNDKIDAILGTVTDAPPLPFLSSIRTQILDLVFNLKWFIGQDPEEIFNRNIQHNLSFIENNRDFYYDLSSEFYEHLECPFWWYPFGEECITNYEAFKAFLKDISLISKGTNVFRPIILKNQSWGAIIGESIYRGGNTILFDLEMLKIPNIIANISKDNKKLLHRRSDFNWAIINKYIFSKKIYEITIPLRHHRRLQASTIITNQEKLSLDLIGMVFYRTLEEILKKRFEKNKEKILKNAVNLFRKRYRKYITLLKTNITRAEFLLKIAINILENKKLWWYKNKYRPNLNDDIQKALYSLKTLSYEISKRKIQKFIKSISKDGNLINNKIYIDVIDQIEEIKLLNLK</sequence>
<dbReference type="AlphaFoldDB" id="A0A0F9NJ72"/>
<dbReference type="Gene3D" id="3.90.550.10">
    <property type="entry name" value="Spore Coat Polysaccharide Biosynthesis Protein SpsA, Chain A"/>
    <property type="match status" value="1"/>
</dbReference>
<dbReference type="CDD" id="cd00761">
    <property type="entry name" value="Glyco_tranf_GTA_type"/>
    <property type="match status" value="1"/>
</dbReference>
<accession>A0A0F9NJ72</accession>
<organism evidence="1">
    <name type="scientific">marine sediment metagenome</name>
    <dbReference type="NCBI Taxonomy" id="412755"/>
    <lineage>
        <taxon>unclassified sequences</taxon>
        <taxon>metagenomes</taxon>
        <taxon>ecological metagenomes</taxon>
    </lineage>
</organism>
<evidence type="ECO:0008006" key="2">
    <source>
        <dbReference type="Google" id="ProtNLM"/>
    </source>
</evidence>
<name>A0A0F9NJ72_9ZZZZ</name>
<evidence type="ECO:0000313" key="1">
    <source>
        <dbReference type="EMBL" id="KKN12052.1"/>
    </source>
</evidence>
<protein>
    <recommendedName>
        <fullName evidence="2">Glycosyltransferase 2-like domain-containing protein</fullName>
    </recommendedName>
</protein>
<dbReference type="InterPro" id="IPR029044">
    <property type="entry name" value="Nucleotide-diphossugar_trans"/>
</dbReference>